<gene>
    <name evidence="3" type="ORF">I7I51_06642</name>
</gene>
<dbReference type="CDD" id="cd11524">
    <property type="entry name" value="SYLF"/>
    <property type="match status" value="1"/>
</dbReference>
<sequence>MPQSKWQKTKGYSKRGFDKAWNTLDKLGPPVNRLSNKLGAEAFWPTTLDKESDKAARILRSFCKDGFYTQIDNESEATNGTSPRTTSEDGGEGYKDTGENNTDTIDRPKGKQRVVKKIPSAVIKQAKGLAIFTAMRTGLWLSGAGGSGILVARVKETGKWSPPSGIMLHTAGLGFLAGADIYDCVVVINTYEALEAFKAVRCTLGGEVSAAAGPFGVGGVMDSEVHKRRAPVWTYVKSRGLYAGAQVDGTIVIERSDENERFYGERIGVADILAGKGRHPPSSIGTLMETIKAAQGDTDVDETMLPPPGEAPGDADVETDIFGIPQPEDQDPFGVMALEKEGVLIREAGTKRIASADMFEFRPSPSSPLHNRFSRSSIESSPRASWRSSVQSTASADRGTQTDDFVYQQPPNTPPTTPPGTRRPFSDSFKRVPSVNHHISYVGNSSRVESMPPTSNRGGSVVIQDQSLPGVLSPAHPTSPSFARARLITIPKRTPPPLPPRNALRISSISEPGPGVLERETGPPIGSYADAEILEVHGNIKNGKSMKHSSVTEVPSNQNDDSLNKYESIQDKCEANAPREEPNPAEEKESSDRDHMPGRNKLQANGISEEVLNKNSANMLAEEEGAWEDTFLKEMERIENERTGGEVESAHEIVVAQSDAQPLQTQFSGEHKEEFHSTSTSPTPPKMGKKTRNKKNQTQSLVAYILTTAKFASLSNEKHVVAPLRRNRHCGSALSAWMEPVDAQVPLNRDLSRRGV</sequence>
<feature type="region of interest" description="Disordered" evidence="1">
    <location>
        <begin position="73"/>
        <end position="112"/>
    </location>
</feature>
<feature type="compositionally biased region" description="Basic and acidic residues" evidence="1">
    <location>
        <begin position="562"/>
        <end position="597"/>
    </location>
</feature>
<protein>
    <submittedName>
        <fullName evidence="3">DUF500 domain-containing protein</fullName>
    </submittedName>
</protein>
<organism evidence="3 4">
    <name type="scientific">Ajellomyces capsulatus</name>
    <name type="common">Darling's disease fungus</name>
    <name type="synonym">Histoplasma capsulatum</name>
    <dbReference type="NCBI Taxonomy" id="5037"/>
    <lineage>
        <taxon>Eukaryota</taxon>
        <taxon>Fungi</taxon>
        <taxon>Dikarya</taxon>
        <taxon>Ascomycota</taxon>
        <taxon>Pezizomycotina</taxon>
        <taxon>Eurotiomycetes</taxon>
        <taxon>Eurotiomycetidae</taxon>
        <taxon>Onygenales</taxon>
        <taxon>Ajellomycetaceae</taxon>
        <taxon>Histoplasma</taxon>
    </lineage>
</organism>
<feature type="domain" description="Ysc84 actin-binding" evidence="2">
    <location>
        <begin position="169"/>
        <end position="294"/>
    </location>
</feature>
<feature type="compositionally biased region" description="Polar residues" evidence="1">
    <location>
        <begin position="393"/>
        <end position="403"/>
    </location>
</feature>
<feature type="compositionally biased region" description="Polar residues" evidence="1">
    <location>
        <begin position="73"/>
        <end position="85"/>
    </location>
</feature>
<feature type="region of interest" description="Disordered" evidence="1">
    <location>
        <begin position="360"/>
        <end position="430"/>
    </location>
</feature>
<dbReference type="AlphaFoldDB" id="A0A8A1MMC8"/>
<evidence type="ECO:0000259" key="2">
    <source>
        <dbReference type="Pfam" id="PF04366"/>
    </source>
</evidence>
<dbReference type="InterPro" id="IPR007461">
    <property type="entry name" value="Ysc84_actin-binding"/>
</dbReference>
<feature type="region of interest" description="Disordered" evidence="1">
    <location>
        <begin position="666"/>
        <end position="696"/>
    </location>
</feature>
<dbReference type="GO" id="GO:0035091">
    <property type="term" value="F:phosphatidylinositol binding"/>
    <property type="evidence" value="ECO:0007669"/>
    <property type="project" value="TreeGrafter"/>
</dbReference>
<dbReference type="EMBL" id="CP069115">
    <property type="protein sequence ID" value="QSS65793.1"/>
    <property type="molecule type" value="Genomic_DNA"/>
</dbReference>
<reference evidence="3" key="1">
    <citation type="submission" date="2021-01" db="EMBL/GenBank/DDBJ databases">
        <title>Chromosome-level genome assembly of a human fungal pathogen reveals clustering of transcriptionally co-regulated genes.</title>
        <authorList>
            <person name="Voorhies M."/>
            <person name="Cohen S."/>
            <person name="Shea T.P."/>
            <person name="Petrus S."/>
            <person name="Munoz J.F."/>
            <person name="Poplawski S."/>
            <person name="Goldman W.E."/>
            <person name="Michael T."/>
            <person name="Cuomo C.A."/>
            <person name="Sil A."/>
            <person name="Beyhan S."/>
        </authorList>
    </citation>
    <scope>NUCLEOTIDE SEQUENCE</scope>
    <source>
        <strain evidence="3">WU24</strain>
    </source>
</reference>
<evidence type="ECO:0000313" key="3">
    <source>
        <dbReference type="EMBL" id="QSS65793.1"/>
    </source>
</evidence>
<feature type="compositionally biased region" description="Polar residues" evidence="1">
    <location>
        <begin position="548"/>
        <end position="561"/>
    </location>
</feature>
<dbReference type="VEuPathDB" id="FungiDB:I7I51_06642"/>
<evidence type="ECO:0000313" key="4">
    <source>
        <dbReference type="Proteomes" id="UP000663671"/>
    </source>
</evidence>
<dbReference type="Pfam" id="PF04366">
    <property type="entry name" value="Ysc84"/>
    <property type="match status" value="1"/>
</dbReference>
<dbReference type="PANTHER" id="PTHR15629">
    <property type="entry name" value="SH3YL1 PROTEIN"/>
    <property type="match status" value="1"/>
</dbReference>
<feature type="compositionally biased region" description="Low complexity" evidence="1">
    <location>
        <begin position="374"/>
        <end position="392"/>
    </location>
</feature>
<dbReference type="OrthoDB" id="443981at2759"/>
<dbReference type="PANTHER" id="PTHR15629:SF8">
    <property type="entry name" value="DUF500 DOMAIN PROTEIN (AFU_ORTHOLOGUE AFUA_5G07310)"/>
    <property type="match status" value="1"/>
</dbReference>
<feature type="compositionally biased region" description="Basic and acidic residues" evidence="1">
    <location>
        <begin position="92"/>
        <end position="109"/>
    </location>
</feature>
<feature type="region of interest" description="Disordered" evidence="1">
    <location>
        <begin position="541"/>
        <end position="614"/>
    </location>
</feature>
<name>A0A8A1MMC8_AJECA</name>
<accession>A0A8A1MMC8</accession>
<proteinExistence type="predicted"/>
<evidence type="ECO:0000256" key="1">
    <source>
        <dbReference type="SAM" id="MobiDB-lite"/>
    </source>
</evidence>
<dbReference type="Proteomes" id="UP000663671">
    <property type="component" value="Chromosome 3"/>
</dbReference>
<dbReference type="InterPro" id="IPR051702">
    <property type="entry name" value="SH3_domain_YSC84-like"/>
</dbReference>